<comment type="caution">
    <text evidence="1">The sequence shown here is derived from an EMBL/GenBank/DDBJ whole genome shotgun (WGS) entry which is preliminary data.</text>
</comment>
<evidence type="ECO:0000313" key="2">
    <source>
        <dbReference type="Proteomes" id="UP000247078"/>
    </source>
</evidence>
<gene>
    <name evidence="1" type="ORF">DET56_109271</name>
</gene>
<dbReference type="AlphaFoldDB" id="A0A855Y643"/>
<accession>A0A855Y643</accession>
<dbReference type="EMBL" id="QGTZ01000009">
    <property type="protein sequence ID" value="PWW37384.1"/>
    <property type="molecule type" value="Genomic_DNA"/>
</dbReference>
<organism evidence="1 2">
    <name type="scientific">Paenibacillus pabuli</name>
    <dbReference type="NCBI Taxonomy" id="1472"/>
    <lineage>
        <taxon>Bacteria</taxon>
        <taxon>Bacillati</taxon>
        <taxon>Bacillota</taxon>
        <taxon>Bacilli</taxon>
        <taxon>Bacillales</taxon>
        <taxon>Paenibacillaceae</taxon>
        <taxon>Paenibacillus</taxon>
    </lineage>
</organism>
<name>A0A855Y643_9BACL</name>
<dbReference type="RefSeq" id="WP_110000801.1">
    <property type="nucleotide sequence ID" value="NZ_QGTZ01000009.1"/>
</dbReference>
<protein>
    <submittedName>
        <fullName evidence="1">Uncharacterized protein</fullName>
    </submittedName>
</protein>
<reference evidence="1 2" key="1">
    <citation type="submission" date="2018-05" db="EMBL/GenBank/DDBJ databases">
        <title>Freshwater and sediment microbial communities from various areas in North America, analyzing microbe dynamics in response to fracking.</title>
        <authorList>
            <person name="Lamendella R."/>
        </authorList>
    </citation>
    <scope>NUCLEOTIDE SEQUENCE [LARGE SCALE GENOMIC DNA]</scope>
    <source>
        <strain evidence="1 2">DB-3</strain>
    </source>
</reference>
<dbReference type="Proteomes" id="UP000247078">
    <property type="component" value="Unassembled WGS sequence"/>
</dbReference>
<sequence>MDKNKPAAMNINVSVTDTEVFKDMLVVIHKVVMDDRLPADLRGDAIAWFKGAGIHDREYAIFMENTVKPMATFDACGFPNDNDTGEGI</sequence>
<proteinExistence type="predicted"/>
<evidence type="ECO:0000313" key="1">
    <source>
        <dbReference type="EMBL" id="PWW37384.1"/>
    </source>
</evidence>